<name>A0ABT8DDT0_9RHOB</name>
<proteinExistence type="predicted"/>
<accession>A0ABT8DDT0</accession>
<comment type="caution">
    <text evidence="1">The sequence shown here is derived from an EMBL/GenBank/DDBJ whole genome shotgun (WGS) entry which is preliminary data.</text>
</comment>
<reference evidence="2" key="1">
    <citation type="journal article" date="2019" name="Int. J. Syst. Evol. Microbiol.">
        <title>The Global Catalogue of Microorganisms (GCM) 10K type strain sequencing project: providing services to taxonomists for standard genome sequencing and annotation.</title>
        <authorList>
            <consortium name="The Broad Institute Genomics Platform"/>
            <consortium name="The Broad Institute Genome Sequencing Center for Infectious Disease"/>
            <person name="Wu L."/>
            <person name="Ma J."/>
        </authorList>
    </citation>
    <scope>NUCLEOTIDE SEQUENCE [LARGE SCALE GENOMIC DNA]</scope>
    <source>
        <strain evidence="2">CECT 8482</strain>
    </source>
</reference>
<keyword evidence="2" id="KW-1185">Reference proteome</keyword>
<dbReference type="EMBL" id="JAUFRC010000003">
    <property type="protein sequence ID" value="MDN3713922.1"/>
    <property type="molecule type" value="Genomic_DNA"/>
</dbReference>
<organism evidence="1 2">
    <name type="scientific">Paracoccus cavernae</name>
    <dbReference type="NCBI Taxonomy" id="1571207"/>
    <lineage>
        <taxon>Bacteria</taxon>
        <taxon>Pseudomonadati</taxon>
        <taxon>Pseudomonadota</taxon>
        <taxon>Alphaproteobacteria</taxon>
        <taxon>Rhodobacterales</taxon>
        <taxon>Paracoccaceae</taxon>
        <taxon>Paracoccus</taxon>
    </lineage>
</organism>
<evidence type="ECO:0000313" key="1">
    <source>
        <dbReference type="EMBL" id="MDN3713922.1"/>
    </source>
</evidence>
<evidence type="ECO:0000313" key="2">
    <source>
        <dbReference type="Proteomes" id="UP001243846"/>
    </source>
</evidence>
<protein>
    <submittedName>
        <fullName evidence="1">Uncharacterized protein</fullName>
    </submittedName>
</protein>
<gene>
    <name evidence="1" type="ORF">QWZ10_22965</name>
</gene>
<dbReference type="Proteomes" id="UP001243846">
    <property type="component" value="Unassembled WGS sequence"/>
</dbReference>
<sequence>MLKTPCSPAGIGWFGRLPAPEIYRLAQAGPEALRQRFGPQAEALLAAIESERTSPHQRVENPS</sequence>